<reference evidence="3" key="1">
    <citation type="submission" date="2016-10" db="EMBL/GenBank/DDBJ databases">
        <authorList>
            <person name="Varghese N."/>
            <person name="Submissions S."/>
        </authorList>
    </citation>
    <scope>NUCLEOTIDE SEQUENCE [LARGE SCALE GENOMIC DNA]</scope>
    <source>
        <strain evidence="3">XJ109</strain>
    </source>
</reference>
<accession>A0A1I4VB81</accession>
<keyword evidence="3" id="KW-1185">Reference proteome</keyword>
<proteinExistence type="predicted"/>
<dbReference type="STRING" id="684065.SAMN05421738_10542"/>
<dbReference type="InterPro" id="IPR021533">
    <property type="entry name" value="PepSY-like"/>
</dbReference>
<dbReference type="AlphaFoldDB" id="A0A1I4VB81"/>
<sequence>MRKTILAIATIALVGFYSCEPKKTITETTQTTEKTSVNQDALSVQKTTVVTNGYTVLQDNGQEKVVTLDHDETIVALENFPANAQSFIKENFSSSEVYYSIKEVDKSETKYKTQLKDGTKIEFDVNGDWKEVKNGMNKPIPTKFFPSNVLKYIQTNYSKIDVNKIEKDTKDKEIKVELIQNNLDLKFDLNGNFIKLN</sequence>
<protein>
    <submittedName>
        <fullName evidence="2">Putative beta-lactamase-inhibitor-like, PepSY-like</fullName>
    </submittedName>
</protein>
<evidence type="ECO:0000313" key="2">
    <source>
        <dbReference type="EMBL" id="SFM98452.1"/>
    </source>
</evidence>
<feature type="domain" description="Putative beta-lactamase-inhibitor-like PepSY-like" evidence="1">
    <location>
        <begin position="110"/>
        <end position="195"/>
    </location>
</feature>
<dbReference type="Pfam" id="PF11396">
    <property type="entry name" value="PepSY_like"/>
    <property type="match status" value="1"/>
</dbReference>
<dbReference type="RefSeq" id="WP_177190263.1">
    <property type="nucleotide sequence ID" value="NZ_FOUZ01000005.1"/>
</dbReference>
<evidence type="ECO:0000259" key="1">
    <source>
        <dbReference type="Pfam" id="PF11396"/>
    </source>
</evidence>
<dbReference type="EMBL" id="FOUZ01000005">
    <property type="protein sequence ID" value="SFM98452.1"/>
    <property type="molecule type" value="Genomic_DNA"/>
</dbReference>
<organism evidence="2 3">
    <name type="scientific">Algoriella xinjiangensis</name>
    <dbReference type="NCBI Taxonomy" id="684065"/>
    <lineage>
        <taxon>Bacteria</taxon>
        <taxon>Pseudomonadati</taxon>
        <taxon>Bacteroidota</taxon>
        <taxon>Flavobacteriia</taxon>
        <taxon>Flavobacteriales</taxon>
        <taxon>Weeksellaceae</taxon>
        <taxon>Algoriella</taxon>
    </lineage>
</organism>
<dbReference type="Proteomes" id="UP000199149">
    <property type="component" value="Unassembled WGS sequence"/>
</dbReference>
<dbReference type="Gene3D" id="3.40.1420.30">
    <property type="match status" value="1"/>
</dbReference>
<dbReference type="PROSITE" id="PS51257">
    <property type="entry name" value="PROKAR_LIPOPROTEIN"/>
    <property type="match status" value="1"/>
</dbReference>
<dbReference type="SUPFAM" id="SSF160574">
    <property type="entry name" value="BT0923-like"/>
    <property type="match status" value="1"/>
</dbReference>
<gene>
    <name evidence="2" type="ORF">SAMN05421738_10542</name>
</gene>
<evidence type="ECO:0000313" key="3">
    <source>
        <dbReference type="Proteomes" id="UP000199149"/>
    </source>
</evidence>
<name>A0A1I4VB81_9FLAO</name>